<dbReference type="CDD" id="cd12148">
    <property type="entry name" value="fungal_TF_MHR"/>
    <property type="match status" value="1"/>
</dbReference>
<keyword evidence="5" id="KW-0539">Nucleus</keyword>
<dbReference type="InterPro" id="IPR036864">
    <property type="entry name" value="Zn2-C6_fun-type_DNA-bd_sf"/>
</dbReference>
<dbReference type="InterPro" id="IPR051089">
    <property type="entry name" value="prtT"/>
</dbReference>
<reference evidence="8" key="1">
    <citation type="submission" date="2023-03" db="EMBL/GenBank/DDBJ databases">
        <title>Massive genome expansion in bonnet fungi (Mycena s.s.) driven by repeated elements and novel gene families across ecological guilds.</title>
        <authorList>
            <consortium name="Lawrence Berkeley National Laboratory"/>
            <person name="Harder C.B."/>
            <person name="Miyauchi S."/>
            <person name="Viragh M."/>
            <person name="Kuo A."/>
            <person name="Thoen E."/>
            <person name="Andreopoulos B."/>
            <person name="Lu D."/>
            <person name="Skrede I."/>
            <person name="Drula E."/>
            <person name="Henrissat B."/>
            <person name="Morin E."/>
            <person name="Kohler A."/>
            <person name="Barry K."/>
            <person name="LaButti K."/>
            <person name="Morin E."/>
            <person name="Salamov A."/>
            <person name="Lipzen A."/>
            <person name="Mereny Z."/>
            <person name="Hegedus B."/>
            <person name="Baldrian P."/>
            <person name="Stursova M."/>
            <person name="Weitz H."/>
            <person name="Taylor A."/>
            <person name="Grigoriev I.V."/>
            <person name="Nagy L.G."/>
            <person name="Martin F."/>
            <person name="Kauserud H."/>
        </authorList>
    </citation>
    <scope>NUCLEOTIDE SEQUENCE</scope>
    <source>
        <strain evidence="8">9284</strain>
    </source>
</reference>
<evidence type="ECO:0000256" key="4">
    <source>
        <dbReference type="ARBA" id="ARBA00023163"/>
    </source>
</evidence>
<dbReference type="PROSITE" id="PS50048">
    <property type="entry name" value="ZN2_CY6_FUNGAL_2"/>
    <property type="match status" value="1"/>
</dbReference>
<evidence type="ECO:0000259" key="7">
    <source>
        <dbReference type="PROSITE" id="PS50048"/>
    </source>
</evidence>
<dbReference type="PANTHER" id="PTHR31845:SF17">
    <property type="entry name" value="ZN(II)2CYS6 TRANSCRIPTION FACTOR (EUROFUNG)"/>
    <property type="match status" value="1"/>
</dbReference>
<dbReference type="AlphaFoldDB" id="A0AAD7B4Z1"/>
<dbReference type="EMBL" id="JARKIF010000036">
    <property type="protein sequence ID" value="KAJ7610129.1"/>
    <property type="molecule type" value="Genomic_DNA"/>
</dbReference>
<comment type="caution">
    <text evidence="8">The sequence shown here is derived from an EMBL/GenBank/DDBJ whole genome shotgun (WGS) entry which is preliminary data.</text>
</comment>
<comment type="subcellular location">
    <subcellularLocation>
        <location evidence="1">Nucleus</location>
    </subcellularLocation>
</comment>
<evidence type="ECO:0000256" key="2">
    <source>
        <dbReference type="ARBA" id="ARBA00023015"/>
    </source>
</evidence>
<dbReference type="CDD" id="cd00067">
    <property type="entry name" value="GAL4"/>
    <property type="match status" value="1"/>
</dbReference>
<sequence>MHRRAKNTQACQACRKSKTRCEVLDADELPLTCHRCKVLVVDCSYMYTQVQQSALVPSPPSVLGKRGRSDAESRRHLWSFISPRGHDIDWSKPLQAIQSLATLKSTNLVDLEHAFSGFTLSTVRPDSRIERLIDLFHEKHAPWLDFQPIRNSANPLVDIACASIASRHLSGSDGEQVRLRLRLQGLARDSVAQMIFGCGELKDTAADSLEAVQCLIMLALWGPFGVDSEPWPWDARELIAVAVKMAGRMKLDRASEELEGIWKRALVDDMAALKLSEAAERMRLWVTLTNVESMLSMGASPSPSRRTATHYLWTRFPDPFVNDVDLCNLRLGFLAEQFDFCETGIALRPSPDTNMEQWTSRVNAVLEDMKRGSRLLGPLPYVLPTQHQPYFHALHITEHTARILVLHNGLLHARRSLPESSWRSQIHALGSPTKFLGTWSRDFIQTSEVLLVALLGIPTTVLATAPDSVYDMCALAAGYLVGIKLLAFHSSKEGFRGSGALRGASDLLLRKTARKLSEAGASCGLDHRAIKCAALVKEMIDKWEARDSGSSDSADSAHPDPLALGGGNRAAPRRPGVPVDRSGGLVFHMQCEEPPVQPRIVVEPELEPAEMEVEVEMGGNDLDMAFWDSIMMEDSAFDWNSLIAGNEY</sequence>
<dbReference type="Proteomes" id="UP001221142">
    <property type="component" value="Unassembled WGS sequence"/>
</dbReference>
<feature type="domain" description="Zn(2)-C6 fungal-type" evidence="7">
    <location>
        <begin position="10"/>
        <end position="45"/>
    </location>
</feature>
<dbReference type="PANTHER" id="PTHR31845">
    <property type="entry name" value="FINGER DOMAIN PROTEIN, PUTATIVE-RELATED"/>
    <property type="match status" value="1"/>
</dbReference>
<dbReference type="GO" id="GO:0008270">
    <property type="term" value="F:zinc ion binding"/>
    <property type="evidence" value="ECO:0007669"/>
    <property type="project" value="InterPro"/>
</dbReference>
<dbReference type="InterPro" id="IPR001138">
    <property type="entry name" value="Zn2Cys6_DnaBD"/>
</dbReference>
<evidence type="ECO:0000313" key="9">
    <source>
        <dbReference type="Proteomes" id="UP001221142"/>
    </source>
</evidence>
<keyword evidence="2" id="KW-0805">Transcription regulation</keyword>
<name>A0AAD7B4Z1_9AGAR</name>
<organism evidence="8 9">
    <name type="scientific">Roridomyces roridus</name>
    <dbReference type="NCBI Taxonomy" id="1738132"/>
    <lineage>
        <taxon>Eukaryota</taxon>
        <taxon>Fungi</taxon>
        <taxon>Dikarya</taxon>
        <taxon>Basidiomycota</taxon>
        <taxon>Agaricomycotina</taxon>
        <taxon>Agaricomycetes</taxon>
        <taxon>Agaricomycetidae</taxon>
        <taxon>Agaricales</taxon>
        <taxon>Marasmiineae</taxon>
        <taxon>Mycenaceae</taxon>
        <taxon>Roridomyces</taxon>
    </lineage>
</organism>
<evidence type="ECO:0000256" key="1">
    <source>
        <dbReference type="ARBA" id="ARBA00004123"/>
    </source>
</evidence>
<keyword evidence="4" id="KW-0804">Transcription</keyword>
<dbReference type="Pfam" id="PF00172">
    <property type="entry name" value="Zn_clus"/>
    <property type="match status" value="1"/>
</dbReference>
<dbReference type="GO" id="GO:0000976">
    <property type="term" value="F:transcription cis-regulatory region binding"/>
    <property type="evidence" value="ECO:0007669"/>
    <property type="project" value="TreeGrafter"/>
</dbReference>
<gene>
    <name evidence="8" type="ORF">FB45DRAFT_942790</name>
</gene>
<dbReference type="GO" id="GO:0005634">
    <property type="term" value="C:nucleus"/>
    <property type="evidence" value="ECO:0007669"/>
    <property type="project" value="UniProtKB-SubCell"/>
</dbReference>
<keyword evidence="3" id="KW-0238">DNA-binding</keyword>
<feature type="region of interest" description="Disordered" evidence="6">
    <location>
        <begin position="546"/>
        <end position="577"/>
    </location>
</feature>
<evidence type="ECO:0000256" key="5">
    <source>
        <dbReference type="ARBA" id="ARBA00023242"/>
    </source>
</evidence>
<dbReference type="GO" id="GO:0000981">
    <property type="term" value="F:DNA-binding transcription factor activity, RNA polymerase II-specific"/>
    <property type="evidence" value="ECO:0007669"/>
    <property type="project" value="InterPro"/>
</dbReference>
<evidence type="ECO:0000256" key="3">
    <source>
        <dbReference type="ARBA" id="ARBA00023125"/>
    </source>
</evidence>
<dbReference type="Gene3D" id="4.10.240.10">
    <property type="entry name" value="Zn(2)-C6 fungal-type DNA-binding domain"/>
    <property type="match status" value="1"/>
</dbReference>
<dbReference type="SUPFAM" id="SSF57701">
    <property type="entry name" value="Zn2/Cys6 DNA-binding domain"/>
    <property type="match status" value="1"/>
</dbReference>
<proteinExistence type="predicted"/>
<accession>A0AAD7B4Z1</accession>
<evidence type="ECO:0000256" key="6">
    <source>
        <dbReference type="SAM" id="MobiDB-lite"/>
    </source>
</evidence>
<evidence type="ECO:0000313" key="8">
    <source>
        <dbReference type="EMBL" id="KAJ7610129.1"/>
    </source>
</evidence>
<keyword evidence="9" id="KW-1185">Reference proteome</keyword>
<dbReference type="PROSITE" id="PS00463">
    <property type="entry name" value="ZN2_CY6_FUNGAL_1"/>
    <property type="match status" value="1"/>
</dbReference>
<protein>
    <recommendedName>
        <fullName evidence="7">Zn(2)-C6 fungal-type domain-containing protein</fullName>
    </recommendedName>
</protein>